<evidence type="ECO:0000313" key="2">
    <source>
        <dbReference type="EMBL" id="CAG5092462.1"/>
    </source>
</evidence>
<dbReference type="EMBL" id="CAJNRD030001120">
    <property type="protein sequence ID" value="CAG5092462.1"/>
    <property type="molecule type" value="Genomic_DNA"/>
</dbReference>
<reference evidence="2" key="1">
    <citation type="submission" date="2021-04" db="EMBL/GenBank/DDBJ databases">
        <authorList>
            <person name="Chebbi M.A.C M."/>
        </authorList>
    </citation>
    <scope>NUCLEOTIDE SEQUENCE</scope>
</reference>
<accession>A0A8J2HB15</accession>
<evidence type="ECO:0000256" key="1">
    <source>
        <dbReference type="SAM" id="MobiDB-lite"/>
    </source>
</evidence>
<proteinExistence type="predicted"/>
<protein>
    <submittedName>
        <fullName evidence="2">Cc_bv6.9_28.2_pseudo</fullName>
    </submittedName>
</protein>
<evidence type="ECO:0000313" key="3">
    <source>
        <dbReference type="Proteomes" id="UP000786811"/>
    </source>
</evidence>
<gene>
    <name evidence="2" type="ORF">HICCMSTLAB_LOCUS6150</name>
</gene>
<sequence>MSSSSSSSSFAPSKNSAFSPYNKYTNKSICIVPKEWKEYSKTNMDAVLQNRLTNH</sequence>
<keyword evidence="3" id="KW-1185">Reference proteome</keyword>
<comment type="caution">
    <text evidence="2">The sequence shown here is derived from an EMBL/GenBank/DDBJ whole genome shotgun (WGS) entry which is preliminary data.</text>
</comment>
<name>A0A8J2HB15_COTCN</name>
<dbReference type="Proteomes" id="UP000786811">
    <property type="component" value="Unassembled WGS sequence"/>
</dbReference>
<dbReference type="AlphaFoldDB" id="A0A8J2HB15"/>
<organism evidence="2 3">
    <name type="scientific">Cotesia congregata</name>
    <name type="common">Parasitoid wasp</name>
    <name type="synonym">Apanteles congregatus</name>
    <dbReference type="NCBI Taxonomy" id="51543"/>
    <lineage>
        <taxon>Eukaryota</taxon>
        <taxon>Metazoa</taxon>
        <taxon>Ecdysozoa</taxon>
        <taxon>Arthropoda</taxon>
        <taxon>Hexapoda</taxon>
        <taxon>Insecta</taxon>
        <taxon>Pterygota</taxon>
        <taxon>Neoptera</taxon>
        <taxon>Endopterygota</taxon>
        <taxon>Hymenoptera</taxon>
        <taxon>Apocrita</taxon>
        <taxon>Ichneumonoidea</taxon>
        <taxon>Braconidae</taxon>
        <taxon>Microgastrinae</taxon>
        <taxon>Cotesia</taxon>
    </lineage>
</organism>
<feature type="compositionally biased region" description="Low complexity" evidence="1">
    <location>
        <begin position="1"/>
        <end position="20"/>
    </location>
</feature>
<feature type="region of interest" description="Disordered" evidence="1">
    <location>
        <begin position="1"/>
        <end position="21"/>
    </location>
</feature>